<gene>
    <name evidence="7" type="ORF">AAG570_010243</name>
</gene>
<feature type="domain" description="Serpin" evidence="6">
    <location>
        <begin position="123"/>
        <end position="459"/>
    </location>
</feature>
<dbReference type="InterPro" id="IPR042178">
    <property type="entry name" value="Serpin_sf_1"/>
</dbReference>
<reference evidence="7 8" key="1">
    <citation type="submission" date="2024-07" db="EMBL/GenBank/DDBJ databases">
        <title>Chromosome-level genome assembly of the water stick insect Ranatra chinensis (Heteroptera: Nepidae).</title>
        <authorList>
            <person name="Liu X."/>
        </authorList>
    </citation>
    <scope>NUCLEOTIDE SEQUENCE [LARGE SCALE GENOMIC DNA]</scope>
    <source>
        <strain evidence="7">Cailab_2021Rc</strain>
        <tissue evidence="7">Muscle</tissue>
    </source>
</reference>
<keyword evidence="5" id="KW-0812">Transmembrane</keyword>
<proteinExistence type="inferred from homology"/>
<evidence type="ECO:0000313" key="7">
    <source>
        <dbReference type="EMBL" id="KAL1132286.1"/>
    </source>
</evidence>
<protein>
    <recommendedName>
        <fullName evidence="6">Serpin domain-containing protein</fullName>
    </recommendedName>
</protein>
<keyword evidence="5" id="KW-0472">Membrane</keyword>
<dbReference type="Pfam" id="PF00079">
    <property type="entry name" value="Serpin"/>
    <property type="match status" value="2"/>
</dbReference>
<dbReference type="InterPro" id="IPR000215">
    <property type="entry name" value="Serpin_fam"/>
</dbReference>
<dbReference type="InterPro" id="IPR023796">
    <property type="entry name" value="Serpin_dom"/>
</dbReference>
<organism evidence="7 8">
    <name type="scientific">Ranatra chinensis</name>
    <dbReference type="NCBI Taxonomy" id="642074"/>
    <lineage>
        <taxon>Eukaryota</taxon>
        <taxon>Metazoa</taxon>
        <taxon>Ecdysozoa</taxon>
        <taxon>Arthropoda</taxon>
        <taxon>Hexapoda</taxon>
        <taxon>Insecta</taxon>
        <taxon>Pterygota</taxon>
        <taxon>Neoptera</taxon>
        <taxon>Paraneoptera</taxon>
        <taxon>Hemiptera</taxon>
        <taxon>Heteroptera</taxon>
        <taxon>Panheteroptera</taxon>
        <taxon>Nepomorpha</taxon>
        <taxon>Nepidae</taxon>
        <taxon>Ranatrinae</taxon>
        <taxon>Ranatra</taxon>
    </lineage>
</organism>
<feature type="domain" description="Serpin" evidence="6">
    <location>
        <begin position="589"/>
        <end position="881"/>
    </location>
</feature>
<evidence type="ECO:0000256" key="4">
    <source>
        <dbReference type="RuleBase" id="RU000411"/>
    </source>
</evidence>
<evidence type="ECO:0000256" key="1">
    <source>
        <dbReference type="ARBA" id="ARBA00009500"/>
    </source>
</evidence>
<dbReference type="Gene3D" id="3.30.497.10">
    <property type="entry name" value="Antithrombin, subunit I, domain 2"/>
    <property type="match status" value="2"/>
</dbReference>
<dbReference type="SUPFAM" id="SSF56574">
    <property type="entry name" value="Serpins"/>
    <property type="match status" value="2"/>
</dbReference>
<dbReference type="PANTHER" id="PTHR11461:SF211">
    <property type="entry name" value="GH10112P-RELATED"/>
    <property type="match status" value="1"/>
</dbReference>
<evidence type="ECO:0000256" key="3">
    <source>
        <dbReference type="ARBA" id="ARBA00022900"/>
    </source>
</evidence>
<sequence>MFCQNKKQETMEIGACNLPSTSQANLNGFRLVATIIEVKRWQAGVSILHLLATIVMSVVKSTPLLTEASSRNWFHEVEPDILLYTHIIAIVPALFLLACSHLAASDHEFTSGDLVKANNKLAFQLYNALKENNNNLFISPWSINSALGLLFMMSKGPTSDQLARVMNFNSSDYQAVTSAFKNTLQALEKNTMSWANGVFIDNDMVIKQAYKDDVKEYMDASTENVDFGKGIEESRQYINRWVAQHTHDMIKELLPPAFSHSGPKAMVLLSAVHFQGDWIERFNKTSKAPFHAIDGTVQEVDMMSSERKHFGFGWISQLSAKALRIDYKGKSQSMVLLLPERSTTLEKMEAQLAELDVVKDVFDRIRPGDEFHHDIRVSIPKFTIEDKHQLKETMIKLGLTRVFESMEADFTRASDLRNLEVSEIFHKAAIKIDETGTEASAATDQQVSCLPFFPNTIRPLGAILRVESQCAHAEDGFRTPKHTTKQKTTEIDSIVTTMAITLGMLGLRIEKIHSEEMRLPNFQGKLSNSSQSVGNLDLGRGFQDKFVRSAGVGKTRVALVGVSLGQPTGSPEEEFSAKHVARGINKFAFDLYMEVKGEGNVFISPLSVSSALGMVYMMSNGETANELTRLMHFNNSNYDKVTSGFHSMLQSLDKNSLKAANGLFIGKDLPVKQSFKDEVKKQFNATSENIDFGGEAEKSRKHINEWVADKTEQNIKELLPKDFSSAVGEHAMVLCSAVHFKNDWIAPFNETRKGKFHSIDGTVEEVDMMFSSDTHFGYYYFRDLEVTALRIDYKDKMQSMLLLMPVGNRKFEEVEAQLVEMDIVEDILNKMYDADKTPIDVTMPKFKLESSYQLKAPLQKVIVLYSQTHTLFTYYEAGRRF</sequence>
<keyword evidence="2" id="KW-0646">Protease inhibitor</keyword>
<comment type="similarity">
    <text evidence="1 4">Belongs to the serpin family.</text>
</comment>
<keyword evidence="5" id="KW-1133">Transmembrane helix</keyword>
<dbReference type="AlphaFoldDB" id="A0ABD0YLZ8"/>
<dbReference type="SMART" id="SM00093">
    <property type="entry name" value="SERPIN"/>
    <property type="match status" value="2"/>
</dbReference>
<dbReference type="InterPro" id="IPR042185">
    <property type="entry name" value="Serpin_sf_2"/>
</dbReference>
<evidence type="ECO:0000259" key="6">
    <source>
        <dbReference type="SMART" id="SM00093"/>
    </source>
</evidence>
<keyword evidence="3" id="KW-0722">Serine protease inhibitor</keyword>
<dbReference type="Gene3D" id="2.30.39.10">
    <property type="entry name" value="Alpha-1-antitrypsin, domain 1"/>
    <property type="match status" value="2"/>
</dbReference>
<comment type="caution">
    <text evidence="7">The sequence shown here is derived from an EMBL/GenBank/DDBJ whole genome shotgun (WGS) entry which is preliminary data.</text>
</comment>
<accession>A0ABD0YLZ8</accession>
<keyword evidence="8" id="KW-1185">Reference proteome</keyword>
<evidence type="ECO:0000256" key="5">
    <source>
        <dbReference type="SAM" id="Phobius"/>
    </source>
</evidence>
<dbReference type="PANTHER" id="PTHR11461">
    <property type="entry name" value="SERINE PROTEASE INHIBITOR, SERPIN"/>
    <property type="match status" value="1"/>
</dbReference>
<name>A0ABD0YLZ8_9HEMI</name>
<evidence type="ECO:0000256" key="2">
    <source>
        <dbReference type="ARBA" id="ARBA00022690"/>
    </source>
</evidence>
<dbReference type="GO" id="GO:0004867">
    <property type="term" value="F:serine-type endopeptidase inhibitor activity"/>
    <property type="evidence" value="ECO:0007669"/>
    <property type="project" value="UniProtKB-KW"/>
</dbReference>
<dbReference type="InterPro" id="IPR036186">
    <property type="entry name" value="Serpin_sf"/>
</dbReference>
<dbReference type="Proteomes" id="UP001558652">
    <property type="component" value="Unassembled WGS sequence"/>
</dbReference>
<dbReference type="CDD" id="cd00172">
    <property type="entry name" value="serpin"/>
    <property type="match status" value="2"/>
</dbReference>
<dbReference type="EMBL" id="JBFDAA010000005">
    <property type="protein sequence ID" value="KAL1132286.1"/>
    <property type="molecule type" value="Genomic_DNA"/>
</dbReference>
<evidence type="ECO:0000313" key="8">
    <source>
        <dbReference type="Proteomes" id="UP001558652"/>
    </source>
</evidence>
<feature type="transmembrane region" description="Helical" evidence="5">
    <location>
        <begin position="81"/>
        <end position="104"/>
    </location>
</feature>